<accession>A0A813AYK5</accession>
<gene>
    <name evidence="2" type="primary">sirt2</name>
    <name evidence="2" type="ORF">SNEC2469_LOCUS29221</name>
</gene>
<reference evidence="2" key="1">
    <citation type="submission" date="2021-02" db="EMBL/GenBank/DDBJ databases">
        <authorList>
            <person name="Dougan E. K."/>
            <person name="Rhodes N."/>
            <person name="Thang M."/>
            <person name="Chan C."/>
        </authorList>
    </citation>
    <scope>NUCLEOTIDE SEQUENCE</scope>
</reference>
<evidence type="ECO:0000256" key="1">
    <source>
        <dbReference type="SAM" id="MobiDB-lite"/>
    </source>
</evidence>
<evidence type="ECO:0000313" key="3">
    <source>
        <dbReference type="Proteomes" id="UP000601435"/>
    </source>
</evidence>
<evidence type="ECO:0000313" key="2">
    <source>
        <dbReference type="EMBL" id="CAE7884827.1"/>
    </source>
</evidence>
<sequence length="214" mass="23252">MIYDMWSMGQWAESTHGVPIPRPQTALGLAQWREATGETLPEGVPASELVTRSTRSCPLCRGSQSSTAEDADKLQVLQEALAATKVSYWACSDRVVPERTWLPGPALRVPRVLAAAGPREFSEAPASPESEREADPTAAQADPEEILLQLEEAGVFEGQEEVLLQLRKLAKQGVHPLDALAGNAVPEEEPEEPVLDSFDVAGIAKYLKDHECKD</sequence>
<comment type="caution">
    <text evidence="2">The sequence shown here is derived from an EMBL/GenBank/DDBJ whole genome shotgun (WGS) entry which is preliminary data.</text>
</comment>
<feature type="region of interest" description="Disordered" evidence="1">
    <location>
        <begin position="38"/>
        <end position="69"/>
    </location>
</feature>
<dbReference type="OrthoDB" id="424302at2759"/>
<feature type="region of interest" description="Disordered" evidence="1">
    <location>
        <begin position="118"/>
        <end position="141"/>
    </location>
</feature>
<name>A0A813AYK5_9DINO</name>
<dbReference type="EMBL" id="CAJNJA010065230">
    <property type="protein sequence ID" value="CAE7884827.1"/>
    <property type="molecule type" value="Genomic_DNA"/>
</dbReference>
<feature type="non-terminal residue" evidence="2">
    <location>
        <position position="214"/>
    </location>
</feature>
<protein>
    <submittedName>
        <fullName evidence="2">Sirt2 protein</fullName>
    </submittedName>
</protein>
<keyword evidence="3" id="KW-1185">Reference proteome</keyword>
<dbReference type="AlphaFoldDB" id="A0A813AYK5"/>
<dbReference type="Proteomes" id="UP000601435">
    <property type="component" value="Unassembled WGS sequence"/>
</dbReference>
<proteinExistence type="predicted"/>
<feature type="compositionally biased region" description="Polar residues" evidence="1">
    <location>
        <begin position="50"/>
        <end position="68"/>
    </location>
</feature>
<organism evidence="2 3">
    <name type="scientific">Symbiodinium necroappetens</name>
    <dbReference type="NCBI Taxonomy" id="1628268"/>
    <lineage>
        <taxon>Eukaryota</taxon>
        <taxon>Sar</taxon>
        <taxon>Alveolata</taxon>
        <taxon>Dinophyceae</taxon>
        <taxon>Suessiales</taxon>
        <taxon>Symbiodiniaceae</taxon>
        <taxon>Symbiodinium</taxon>
    </lineage>
</organism>